<evidence type="ECO:0000313" key="2">
    <source>
        <dbReference type="Proteomes" id="UP000887572"/>
    </source>
</evidence>
<dbReference type="InterPro" id="IPR013083">
    <property type="entry name" value="Znf_RING/FYVE/PHD"/>
</dbReference>
<accession>A0A914IF07</accession>
<protein>
    <submittedName>
        <fullName evidence="3">RING-type domain-containing protein</fullName>
    </submittedName>
</protein>
<dbReference type="WBParaSite" id="Gr19_v10_g9307.t1">
    <property type="protein sequence ID" value="Gr19_v10_g9307.t1"/>
    <property type="gene ID" value="Gr19_v10_g9307"/>
</dbReference>
<dbReference type="Proteomes" id="UP000887572">
    <property type="component" value="Unplaced"/>
</dbReference>
<sequence>MSDRLVKRKPDCASEEEVYGAEEETPPKNVAKHREQLQQFRFEEISSCTSATGFSQSDLLCPSNAVCGSTTVFADAGTAEYALDVQGYMAQHHTFISSAYAHPLKYYQLIDNGINQSRESVGDQFHSAEQLLAFNRERVRCLHRNFPITIGTAKHESAFFEEMGTTGYVNIRTVLSRCDDSTVKVRITKLYRPNESKEFEMSKAELSARKSAIVLAFNIEPLAYKIFYFQQSSLILRFFQRPLVDYQLEIECKYRPSGSRTQYYLIGSSIQLNGQNYINIPIYETEMLAFCEEDRIGLAIHNAEHERTTYIELTKELLLENDAFNINISNKTVQPILQGRNDPVLSSRTIVSSSRIPSDPSSSTTGQTESSTIATTHDKAITSSQVGKTESEVDEMESKQQSENNESVSLIVCAICRDRQREIVFLPCRHCCACPECSKQQWINHCRGLEPFEEMRLLLAELDRQQKMNSPTSSSVSFDLELDRL</sequence>
<dbReference type="AlphaFoldDB" id="A0A914IF07"/>
<feature type="compositionally biased region" description="Low complexity" evidence="1">
    <location>
        <begin position="352"/>
        <end position="372"/>
    </location>
</feature>
<reference evidence="3" key="1">
    <citation type="submission" date="2022-11" db="UniProtKB">
        <authorList>
            <consortium name="WormBaseParasite"/>
        </authorList>
    </citation>
    <scope>IDENTIFICATION</scope>
</reference>
<feature type="region of interest" description="Disordered" evidence="1">
    <location>
        <begin position="348"/>
        <end position="402"/>
    </location>
</feature>
<evidence type="ECO:0000256" key="1">
    <source>
        <dbReference type="SAM" id="MobiDB-lite"/>
    </source>
</evidence>
<evidence type="ECO:0000313" key="3">
    <source>
        <dbReference type="WBParaSite" id="Gr19_v10_g9307.t1"/>
    </source>
</evidence>
<name>A0A914IF07_GLORO</name>
<feature type="compositionally biased region" description="Basic and acidic residues" evidence="1">
    <location>
        <begin position="1"/>
        <end position="12"/>
    </location>
</feature>
<feature type="region of interest" description="Disordered" evidence="1">
    <location>
        <begin position="1"/>
        <end position="30"/>
    </location>
</feature>
<dbReference type="Gene3D" id="3.30.40.10">
    <property type="entry name" value="Zinc/RING finger domain, C3HC4 (zinc finger)"/>
    <property type="match status" value="1"/>
</dbReference>
<dbReference type="Pfam" id="PF13920">
    <property type="entry name" value="zf-C3HC4_3"/>
    <property type="match status" value="1"/>
</dbReference>
<proteinExistence type="predicted"/>
<organism evidence="2 3">
    <name type="scientific">Globodera rostochiensis</name>
    <name type="common">Golden nematode worm</name>
    <name type="synonym">Heterodera rostochiensis</name>
    <dbReference type="NCBI Taxonomy" id="31243"/>
    <lineage>
        <taxon>Eukaryota</taxon>
        <taxon>Metazoa</taxon>
        <taxon>Ecdysozoa</taxon>
        <taxon>Nematoda</taxon>
        <taxon>Chromadorea</taxon>
        <taxon>Rhabditida</taxon>
        <taxon>Tylenchina</taxon>
        <taxon>Tylenchomorpha</taxon>
        <taxon>Tylenchoidea</taxon>
        <taxon>Heteroderidae</taxon>
        <taxon>Heteroderinae</taxon>
        <taxon>Globodera</taxon>
    </lineage>
</organism>
<keyword evidence="2" id="KW-1185">Reference proteome</keyword>
<feature type="compositionally biased region" description="Acidic residues" evidence="1">
    <location>
        <begin position="13"/>
        <end position="24"/>
    </location>
</feature>